<feature type="compositionally biased region" description="Low complexity" evidence="1">
    <location>
        <begin position="225"/>
        <end position="244"/>
    </location>
</feature>
<accession>W0RMA5</accession>
<evidence type="ECO:0008006" key="4">
    <source>
        <dbReference type="Google" id="ProtNLM"/>
    </source>
</evidence>
<gene>
    <name evidence="2" type="ORF">J421_4354</name>
</gene>
<feature type="compositionally biased region" description="Low complexity" evidence="1">
    <location>
        <begin position="307"/>
        <end position="318"/>
    </location>
</feature>
<feature type="compositionally biased region" description="Polar residues" evidence="1">
    <location>
        <begin position="285"/>
        <end position="297"/>
    </location>
</feature>
<dbReference type="PATRIC" id="fig|861299.3.peg.4408"/>
<dbReference type="Proteomes" id="UP000019151">
    <property type="component" value="Chromosome"/>
</dbReference>
<evidence type="ECO:0000256" key="1">
    <source>
        <dbReference type="SAM" id="MobiDB-lite"/>
    </source>
</evidence>
<feature type="compositionally biased region" description="Basic and acidic residues" evidence="1">
    <location>
        <begin position="22"/>
        <end position="47"/>
    </location>
</feature>
<protein>
    <recommendedName>
        <fullName evidence="4">Glycine zipper domain-containing protein</fullName>
    </recommendedName>
</protein>
<organism evidence="2 3">
    <name type="scientific">Gemmatirosa kalamazoonensis</name>
    <dbReference type="NCBI Taxonomy" id="861299"/>
    <lineage>
        <taxon>Bacteria</taxon>
        <taxon>Pseudomonadati</taxon>
        <taxon>Gemmatimonadota</taxon>
        <taxon>Gemmatimonadia</taxon>
        <taxon>Gemmatimonadales</taxon>
        <taxon>Gemmatimonadaceae</taxon>
        <taxon>Gemmatirosa</taxon>
    </lineage>
</organism>
<feature type="region of interest" description="Disordered" evidence="1">
    <location>
        <begin position="1"/>
        <end position="47"/>
    </location>
</feature>
<dbReference type="RefSeq" id="WP_025413324.1">
    <property type="nucleotide sequence ID" value="NZ_CP007128.1"/>
</dbReference>
<reference evidence="2 3" key="1">
    <citation type="journal article" date="2014" name="Genome Announc.">
        <title>Genome Sequence and Methylome of Soil Bacterium Gemmatirosa kalamazoonensis KBS708T, a Member of the Rarely Cultivated Gemmatimonadetes Phylum.</title>
        <authorList>
            <person name="Debruyn J.M."/>
            <person name="Radosevich M."/>
            <person name="Wommack K.E."/>
            <person name="Polson S.W."/>
            <person name="Hauser L.J."/>
            <person name="Fawaz M.N."/>
            <person name="Korlach J."/>
            <person name="Tsai Y.C."/>
        </authorList>
    </citation>
    <scope>NUCLEOTIDE SEQUENCE [LARGE SCALE GENOMIC DNA]</scope>
    <source>
        <strain evidence="2 3">KBS708</strain>
    </source>
</reference>
<feature type="region of interest" description="Disordered" evidence="1">
    <location>
        <begin position="184"/>
        <end position="208"/>
    </location>
</feature>
<keyword evidence="3" id="KW-1185">Reference proteome</keyword>
<dbReference type="AlphaFoldDB" id="W0RMA5"/>
<dbReference type="STRING" id="861299.J421_4354"/>
<feature type="compositionally biased region" description="Low complexity" evidence="1">
    <location>
        <begin position="1"/>
        <end position="14"/>
    </location>
</feature>
<feature type="region of interest" description="Disordered" evidence="1">
    <location>
        <begin position="225"/>
        <end position="382"/>
    </location>
</feature>
<evidence type="ECO:0000313" key="2">
    <source>
        <dbReference type="EMBL" id="AHG91891.1"/>
    </source>
</evidence>
<evidence type="ECO:0000313" key="3">
    <source>
        <dbReference type="Proteomes" id="UP000019151"/>
    </source>
</evidence>
<dbReference type="EMBL" id="CP007128">
    <property type="protein sequence ID" value="AHG91891.1"/>
    <property type="molecule type" value="Genomic_DNA"/>
</dbReference>
<dbReference type="HOGENOM" id="CLU_723116_0_0_0"/>
<dbReference type="InParanoid" id="W0RMA5"/>
<feature type="compositionally biased region" description="Basic and acidic residues" evidence="1">
    <location>
        <begin position="343"/>
        <end position="363"/>
    </location>
</feature>
<name>W0RMA5_9BACT</name>
<dbReference type="OrthoDB" id="5966759at2"/>
<sequence>MDDLNRTNAPDTNAAPPPVPRETLRDEAQRAEARRTDDLRVDDRREDDAADEIGEAVGGISGVLTGAALGSLGGPLGTIIGGIAGAVSGWWAGRAIAEAASHVSTDDEDYYRTHYERSSGRLADRSYEEVRPAYQIGHLAGRNPDYAGRGFEEVEPELQRGWSSDVSTRHGAWEQVRDYARHGFDRGRRGFGTGAVAGSATTSSREFDRVADSSAGGVGYGASAGGPTAPNASSPSGGPAVSGAATGGAALGGPAHDTSALAGGASAPDSTMRTSSPADLRGASTADTWPDGSTTAGAPNENPADRATPAGTPTGTAAFDRKRDVGEHLRDRAADALGSTRNAAERLGERAADAIDDTKDRIDGNPASKPGPDATDRPERLT</sequence>
<dbReference type="KEGG" id="gba:J421_4354"/>
<feature type="compositionally biased region" description="Basic and acidic residues" evidence="1">
    <location>
        <begin position="319"/>
        <end position="334"/>
    </location>
</feature>
<proteinExistence type="predicted"/>
<feature type="compositionally biased region" description="Polar residues" evidence="1">
    <location>
        <begin position="268"/>
        <end position="277"/>
    </location>
</feature>